<evidence type="ECO:0000256" key="1">
    <source>
        <dbReference type="ARBA" id="ARBA00004604"/>
    </source>
</evidence>
<protein>
    <recommendedName>
        <fullName evidence="4 10">Midasin</fullName>
    </recommendedName>
</protein>
<evidence type="ECO:0000256" key="7">
    <source>
        <dbReference type="ARBA" id="ARBA00022840"/>
    </source>
</evidence>
<evidence type="ECO:0000256" key="8">
    <source>
        <dbReference type="ARBA" id="ARBA00023186"/>
    </source>
</evidence>
<proteinExistence type="inferred from homology"/>
<comment type="subcellular location">
    <subcellularLocation>
        <location evidence="1">Nucleus</location>
        <location evidence="1">Nucleolus</location>
    </subcellularLocation>
    <subcellularLocation>
        <location evidence="2">Nucleus</location>
        <location evidence="2">Nucleoplasm</location>
    </subcellularLocation>
</comment>
<dbReference type="PANTHER" id="PTHR48103">
    <property type="entry name" value="MIDASIN-RELATED"/>
    <property type="match status" value="1"/>
</dbReference>
<dbReference type="EMBL" id="ML213509">
    <property type="protein sequence ID" value="TFK52493.1"/>
    <property type="molecule type" value="Genomic_DNA"/>
</dbReference>
<dbReference type="InterPro" id="IPR003593">
    <property type="entry name" value="AAA+_ATPase"/>
</dbReference>
<dbReference type="InterPro" id="IPR027417">
    <property type="entry name" value="P-loop_NTPase"/>
</dbReference>
<keyword evidence="14" id="KW-1185">Reference proteome</keyword>
<keyword evidence="5" id="KW-0597">Phosphoprotein</keyword>
<gene>
    <name evidence="13" type="ORF">OE88DRAFT_1795746</name>
</gene>
<dbReference type="Pfam" id="PF07728">
    <property type="entry name" value="AAA_5"/>
    <property type="match status" value="8"/>
</dbReference>
<dbReference type="Pfam" id="PF17865">
    <property type="entry name" value="AAA_lid_5"/>
    <property type="match status" value="1"/>
</dbReference>
<evidence type="ECO:0000256" key="5">
    <source>
        <dbReference type="ARBA" id="ARBA00022553"/>
    </source>
</evidence>
<feature type="region of interest" description="Disordered" evidence="11">
    <location>
        <begin position="4637"/>
        <end position="4663"/>
    </location>
</feature>
<feature type="compositionally biased region" description="Basic and acidic residues" evidence="11">
    <location>
        <begin position="4521"/>
        <end position="4534"/>
    </location>
</feature>
<dbReference type="FunFam" id="3.40.50.300:FF:000142">
    <property type="entry name" value="Midasin"/>
    <property type="match status" value="1"/>
</dbReference>
<dbReference type="InterPro" id="IPR040848">
    <property type="entry name" value="AAA_lid_7"/>
</dbReference>
<comment type="function">
    <text evidence="10">Nuclear chaperone required for maturation and nuclear export of pre-60S ribosome subunits.</text>
</comment>
<dbReference type="InterPro" id="IPR048617">
    <property type="entry name" value="MDN1_AAA_lid_4"/>
</dbReference>
<dbReference type="CDD" id="cd00009">
    <property type="entry name" value="AAA"/>
    <property type="match status" value="1"/>
</dbReference>
<feature type="region of interest" description="Disordered" evidence="11">
    <location>
        <begin position="4573"/>
        <end position="4622"/>
    </location>
</feature>
<dbReference type="SUPFAM" id="SSF52540">
    <property type="entry name" value="P-loop containing nucleoside triphosphate hydrolases"/>
    <property type="match status" value="6"/>
</dbReference>
<feature type="compositionally biased region" description="Basic and acidic residues" evidence="11">
    <location>
        <begin position="779"/>
        <end position="789"/>
    </location>
</feature>
<dbReference type="Pfam" id="PF17867">
    <property type="entry name" value="AAA_lid_7"/>
    <property type="match status" value="3"/>
</dbReference>
<dbReference type="GO" id="GO:0000027">
    <property type="term" value="P:ribosomal large subunit assembly"/>
    <property type="evidence" value="ECO:0007669"/>
    <property type="project" value="InterPro"/>
</dbReference>
<feature type="compositionally biased region" description="Acidic residues" evidence="11">
    <location>
        <begin position="4186"/>
        <end position="4200"/>
    </location>
</feature>
<feature type="region of interest" description="Disordered" evidence="11">
    <location>
        <begin position="779"/>
        <end position="808"/>
    </location>
</feature>
<dbReference type="Proteomes" id="UP000305948">
    <property type="component" value="Unassembled WGS sequence"/>
</dbReference>
<dbReference type="OrthoDB" id="5186at2759"/>
<feature type="region of interest" description="Disordered" evidence="11">
    <location>
        <begin position="4183"/>
        <end position="4561"/>
    </location>
</feature>
<dbReference type="GO" id="GO:0030687">
    <property type="term" value="C:preribosome, large subunit precursor"/>
    <property type="evidence" value="ECO:0007669"/>
    <property type="project" value="TreeGrafter"/>
</dbReference>
<organism evidence="13 14">
    <name type="scientific">Heliocybe sulcata</name>
    <dbReference type="NCBI Taxonomy" id="5364"/>
    <lineage>
        <taxon>Eukaryota</taxon>
        <taxon>Fungi</taxon>
        <taxon>Dikarya</taxon>
        <taxon>Basidiomycota</taxon>
        <taxon>Agaricomycotina</taxon>
        <taxon>Agaricomycetes</taxon>
        <taxon>Gloeophyllales</taxon>
        <taxon>Gloeophyllaceae</taxon>
        <taxon>Heliocybe</taxon>
    </lineage>
</organism>
<name>A0A5C3N5D9_9AGAM</name>
<evidence type="ECO:0000256" key="6">
    <source>
        <dbReference type="ARBA" id="ARBA00022741"/>
    </source>
</evidence>
<evidence type="ECO:0000256" key="3">
    <source>
        <dbReference type="ARBA" id="ARBA00007188"/>
    </source>
</evidence>
<dbReference type="GO" id="GO:0005730">
    <property type="term" value="C:nucleolus"/>
    <property type="evidence" value="ECO:0007669"/>
    <property type="project" value="UniProtKB-SubCell"/>
</dbReference>
<dbReference type="SUPFAM" id="SSF53300">
    <property type="entry name" value="vWA-like"/>
    <property type="match status" value="1"/>
</dbReference>
<feature type="compositionally biased region" description="Polar residues" evidence="11">
    <location>
        <begin position="790"/>
        <end position="799"/>
    </location>
</feature>
<dbReference type="GO" id="GO:0005654">
    <property type="term" value="C:nucleoplasm"/>
    <property type="evidence" value="ECO:0007669"/>
    <property type="project" value="UniProtKB-SubCell"/>
</dbReference>
<dbReference type="InterPro" id="IPR041190">
    <property type="entry name" value="Midasin_AAA_lid_5"/>
</dbReference>
<evidence type="ECO:0000256" key="11">
    <source>
        <dbReference type="SAM" id="MobiDB-lite"/>
    </source>
</evidence>
<keyword evidence="6 10" id="KW-0547">Nucleotide-binding</keyword>
<feature type="domain" description="VWFA" evidence="12">
    <location>
        <begin position="4821"/>
        <end position="5040"/>
    </location>
</feature>
<dbReference type="GO" id="GO:0000055">
    <property type="term" value="P:ribosomal large subunit export from nucleus"/>
    <property type="evidence" value="ECO:0007669"/>
    <property type="project" value="TreeGrafter"/>
</dbReference>
<evidence type="ECO:0000256" key="4">
    <source>
        <dbReference type="ARBA" id="ARBA00017143"/>
    </source>
</evidence>
<feature type="compositionally biased region" description="Acidic residues" evidence="11">
    <location>
        <begin position="4346"/>
        <end position="4355"/>
    </location>
</feature>
<dbReference type="FunFam" id="3.40.50.300:FF:001368">
    <property type="entry name" value="Midasin"/>
    <property type="match status" value="1"/>
</dbReference>
<keyword evidence="13" id="KW-0378">Hydrolase</keyword>
<dbReference type="PANTHER" id="PTHR48103:SF2">
    <property type="entry name" value="MIDASIN"/>
    <property type="match status" value="1"/>
</dbReference>
<evidence type="ECO:0000256" key="9">
    <source>
        <dbReference type="ARBA" id="ARBA00023242"/>
    </source>
</evidence>
<evidence type="ECO:0000256" key="2">
    <source>
        <dbReference type="ARBA" id="ARBA00004642"/>
    </source>
</evidence>
<feature type="compositionally biased region" description="Acidic residues" evidence="11">
    <location>
        <begin position="4387"/>
        <end position="4398"/>
    </location>
</feature>
<dbReference type="SMART" id="SM00382">
    <property type="entry name" value="AAA"/>
    <property type="match status" value="5"/>
</dbReference>
<evidence type="ECO:0000313" key="13">
    <source>
        <dbReference type="EMBL" id="TFK52493.1"/>
    </source>
</evidence>
<evidence type="ECO:0000313" key="14">
    <source>
        <dbReference type="Proteomes" id="UP000305948"/>
    </source>
</evidence>
<feature type="region of interest" description="Disordered" evidence="11">
    <location>
        <begin position="4684"/>
        <end position="4712"/>
    </location>
</feature>
<feature type="compositionally biased region" description="Basic and acidic residues" evidence="11">
    <location>
        <begin position="4588"/>
        <end position="4608"/>
    </location>
</feature>
<feature type="compositionally biased region" description="Basic and acidic residues" evidence="11">
    <location>
        <begin position="4293"/>
        <end position="4317"/>
    </location>
</feature>
<dbReference type="InterPro" id="IPR002035">
    <property type="entry name" value="VWF_A"/>
</dbReference>
<comment type="similarity">
    <text evidence="3 10">Belongs to the midasin family.</text>
</comment>
<keyword evidence="8 10" id="KW-0143">Chaperone</keyword>
<dbReference type="PIRSF" id="PIRSF010340">
    <property type="entry name" value="Midasin"/>
    <property type="match status" value="1"/>
</dbReference>
<dbReference type="GO" id="GO:0016887">
    <property type="term" value="F:ATP hydrolysis activity"/>
    <property type="evidence" value="ECO:0007669"/>
    <property type="project" value="InterPro"/>
</dbReference>
<dbReference type="STRING" id="5364.A0A5C3N5D9"/>
<evidence type="ECO:0000259" key="12">
    <source>
        <dbReference type="PROSITE" id="PS50234"/>
    </source>
</evidence>
<keyword evidence="7 10" id="KW-0067">ATP-binding</keyword>
<evidence type="ECO:0000256" key="10">
    <source>
        <dbReference type="PIRNR" id="PIRNR010340"/>
    </source>
</evidence>
<dbReference type="Pfam" id="PF21108">
    <property type="entry name" value="MDN1_4th"/>
    <property type="match status" value="1"/>
</dbReference>
<dbReference type="InterPro" id="IPR011704">
    <property type="entry name" value="ATPase_dyneun-rel_AAA"/>
</dbReference>
<dbReference type="FunFam" id="3.40.50.300:FF:000712">
    <property type="entry name" value="Midasin"/>
    <property type="match status" value="1"/>
</dbReference>
<dbReference type="InterPro" id="IPR012099">
    <property type="entry name" value="Midasin"/>
</dbReference>
<feature type="compositionally biased region" description="Acidic residues" evidence="11">
    <location>
        <begin position="4407"/>
        <end position="4428"/>
    </location>
</feature>
<dbReference type="GO" id="GO:0005524">
    <property type="term" value="F:ATP binding"/>
    <property type="evidence" value="ECO:0007669"/>
    <property type="project" value="UniProtKB-KW"/>
</dbReference>
<feature type="compositionally biased region" description="Acidic residues" evidence="11">
    <location>
        <begin position="4247"/>
        <end position="4287"/>
    </location>
</feature>
<keyword evidence="9 10" id="KW-0539">Nucleus</keyword>
<sequence>MDLYASIQDPVMMDWKKQTRVFLASIPSDSPYAAALQQISSSEQLLVLVSRLLYVPSLTLLVAETFRPILFELCVRWLEDGSDIEDKFVALCLLIQPHEELFYVLLQFLRRWIPKDGPLALLESASTEVVEPHKLHAFLLAYYRILQANRLLPDQLIWSISHLSQLFLAPHPDRGVCLLAIRCYSLHVGMGEAEREKLEQQVLGELCGEDCPVAFGEDINGVQKIVDGWMLPALEEFRLQELRNAISRERHDYYATDEDEPVEPLMLRPRLANIHGILLLRSSEDVSQASGLIHTTTARDALRAIALKLSTRLPVLLTSPPSSGKSVLLSYLASTLYPKAPNQLVVIELADTSLDPRSLLGSYISSPTNPGTFEWREGVLVRAMKEGKWVIFKDIDRASMEVLGIIKPLVESLGMGKWIGGRGAMNVLNRGHVEADEEFAVFATRSVTTTTKGTFPPATFFGSNKFYEVQVPAPTAEELRLIVDARFRRLAGAPARAVIRLWEAVRALGNAPGARVVGVRELEKFCSRIENLLPSSYQSMNLEEDAGLSVIFPNPTLREEMYLEARDVFFGVEAATLGARAHGVTTAARIGEEMGLALERCEWVLTGRTPEFEVEKDVNGLIAGVRVGRTRLAAKPASRGLVESVQARPFAMHRPAVLLLNRIATAIALCEPILLTGETGTGKTSVITHLAHLLRRPLVSLNLSHQTESSDLLGGFKPVDARVPAYELQELFTELFAATFSRKKNAKFEEAVRKAVGDGLWKRAAGLWKEAVRMAKERIESKGEMEPEASRTTGDQLDSSAPRKKRKTQLSASAADWNAFCRRVQEFEVQFVQSKGKFAFSFVEGPLVKALRSGDWILLDEINLASSETLECISSLLHDPNGSITLTEQGHLEPVPRHPDFRLFACMNPATDVGKKDLPPTVRSRFTEIQVSPPDADRDTLLSIVAQYIGSSAVGDKAAIMDVAEYYTAMKKLAEGHEVADGSNHRPHYSMRTLARALTFASDLTPSMGLRRALWEGCLMAFTMVLNGPSAEVAMSIAQKHLLSGVKNPRLLLSREPAPPSAENTSRFVKLGPFYLEKGPVADEFVEDYVMTPSVEKKLIDLARIIRTRRFPVLIEGPTSSGKTSSIEYLARRTGHRFVRINNHEHTDMQEYVGTYVPDPETGKLVFKDGLLVHALRHGHWIVLDELNLAPTDVLEALNRLLDDNRELMIPETQEVVRPHPHFMLFATQNPPGLYGGRKVLSRAFRNRFLEVHFEDVPEAELETILCQRCRIAPSYGQRIVAVFRELQKRRQSSRVFESKHGFATLRDLFRWAGRAAIGYQELASDGYMLLAERARRADDKAVVKEVIESVMKVKIDEQSIYDFGKPSVELSDYLGCPLPSQPGLIWTGAMRRLFVLLCRALKYDEPVLLVGETGSGKTSVCQVYAENISKHLHTVNCHLNTETADLIGGLRPVRNRVSTETRALEEVVVLLRDIGITEDISDISGAQALLDALIKSNGTSPEHLRILQQARQKLVYATALFEWSDGPLVHAMKKGDVTLLDEISLADDSVLERLNSVLEPSRTIVLAEKGGEDIDQPVVKAVPDFQLVATMNPGGDYGKKELSPALRNRFTEIWVPPIVDRRDLEQIVHNLWQDEHLQAYTGPLLDFAAWIADRVGDSALLGLRDLLAWTSFLNSTYRHNDEASVSSAELFHHAAHMTVLDGLASLPQIASQSVQAIQRLKEEAIVKLRSLVMLPSDPSLAQVPAYDASQFVQLGSFAIQKGPLPVRRHGFNLQAPTTLYNAMRVVRACQLPKSVLLEGSPGVGKTSLVTALANICGFKLYRINFSDQSDLIDLFGSDLPVEGGRPGEFTWKEADFLKAMQEGSWVLLDEMNLAPQAVLEGLNAVLDHRGTVYIPELGRSFSRHPHFRIFAAQNPVHQGGGRKGLPKSFLNRFTKVYIEELSRQDLLLVCKHMFPGYDCDMLQAMITYNTRMNEEVSLRRSFAAAGAPWEFNLRDVIRWGDLLRGSERSLHPMEHLRTVYLQRFRSESDRDAASALFETVFQMHVRADRVPRWSLTPEYLQIGHAILPRRKPLLNPRTPAVVPTSMDALETIGSCVDLGWLVILTGLRDAGKSTMVRLLSSLTGNQLHEVAVNSATDISDILGAFEQDDQESRARAIVAQIVGLFSRVASISLGSALSLTGAIQSVNRALRETSSPRALASALQSSRSLLEAVRNIGDQELSREASFLGDAVDDFLGAGHTNGRFIWVDGPLVQAMKSGQWLLLDGANLCNPSVLDRLNSLCEPGGVLTLNEKGQVAGELEIIVPHPSFRLFMSVDPQNGELSRAMRNRGVEISLSPHAKGKDQRGLGSYFRIPESLHSTEGDLQCDHASHESHRRGIHQVDNTGQFRANASSLSLVQSDSRLTSVMRDAPLSPLSSQLQPATSKALTCFFGYTFAPTRGRQYLRVLASFVPDSQIQKPRWIAALLEQSASGLLQQLHSHFIDRYHLDWKSPRALLLTQSIDMFLNHSVESMTKDDGERLERETTVHVLNLMGALQYDALFANPNLMTAESQKVSISTLELASGHNAPRGLQELNQLMLAIRTLAYRIFETFKPSLWQEATDHIEIAAQLQEIAWYLSRITSDGHFDYSSACAVVQWVKDAVHITSPAFVDVMEAARALENATAMEAGLGLTRIWSYLLGIRAAPEDIARVNEVMCDSGRINLVEERVSVFPALALYTLDADPSMMPDKISTSVFEQLKKVRIPPPVIRQDTEISSPADPSLLMMELGALVAIGDFSRVDGLHDVQQAIDMVCVYPDQSLLRILPYQHAIWTIDAGISRPFILAAAQMEWLQALWRTSFEDHNFDGPSILLRPVELYCSILKSDGRRRPLSCINTYEASIRRHRRAVHSHRSNAMPRLSQLVTIQFQSVLLVISSLLSNADNASHQHTLLALQRTLDLRSPDFARRFISFLDTSGHTELKNCFDRHLRRAVLSLSDQPQCRSDTLEALGRGWIGLSRLLLDLYVPDVPIDPAAIKACTIELLQDRRKTILEHIDLQASLEDRFTGQTSNSVIAILKSFLESTTARMVQERPALLRDVYNVPRVHGFWSEVRQFQTQVLPWQKVDALLHAIKALDPGAHLREGVLQESIIGFYQRLETAYPDLIDIARPIQLALLYMRLGLRLMAELSREISDDVYSIASALVAFPSVHSSERVLQSAHPLLAGLEGLKSPLLKLVAAVHDISAGADISSHLPLVVSLYDQVCRLWLIDRAKEQEAEQASDSLYKRKDGQGDFAGEAELQEAEFRALFPDFDDIFEMESSPQSSGGRVTLPAVDLLRTHILLKAHALLFSTTSATMENVPTLFRQVRRHTLDGLVSCNYYRLPETLDADSMYYQLALLQDQLLAFTTTTVQNRSPDFYRDPNIPEVKKAFDILSSLRVRLDELIEDWPDQMVLQHLKARCDFVLSLDLESPVAKILSALEQLLVQTDDWEMFANRENTLKAHRSALSSQIVEWRRYELSGWRRLLEAQTAAFGEEVSQWWFRLYEAAIKGVLSLADEPDGLDDYLQSLVPLLDEYVKSSPLGQFEKRMQLLGSFVSFAGLLTSSHEGQMKIALSRSHVLLSNTLRYFSRFSDAIQSSLLQQRSTLEKDINEFIKLASWKDINVQALKASAKRTHHQLYKTIRKFKDILRQPIMPLLQSARISSEDMATDDWVTTWDSPPSINQIASHGSRPGATDHLANLGRTFQKFSSMVESHIRPCLQSQHAQSLEDLTTDIILTSQKLAALSIPKALASEKRVGQLKALLVRKRRAWSDLLKELKRIGFNANVKPEVLSRQRDPRWTREQPVFSVVAECFSAKKIDGYIDRLNSLLPELRDSPSNHSTDVTTRDLQRGIGFLESALSLSLYTRSSLARALPHYQSLVNISERLRMLEPTTRAETAGVEVVTAAAQLKTVLTKAVNALDELSREVRASEPNAVSEAITASLASQVERAIESTETWQKSVSRVLVNIRLTSPALLLPEEKHVLESSLVHLRQLKRSLEVWSRDTPHLHYLLAGVTDWLTLQALPSTVAFGSGGLADRDYSPDSIVETLLVRVQDLLRLCPETTQTEDDETIYDRCRSVCNITSSLKLDSLVQNLGDMLSHLGSASKEESEAEVSRLLPFMDRYMLLVREQLINHGYWAKALLKFSFVLCNVIYALATQGFCQPPESEEDAQGEGAEMDESGVGLGQGSGAKDVSDQIEDESQVEGLRGEEPQEEETEESGEKAEGMEMEDDIGGELEDVPDRSEEGEDEDENEEQDLEEQTGDLDSSDPSAVDEKLWGDEGRKDESQADQTDHAQPEQEGQEDMAAKQDGKNPRPKKNPPRKEDDQDPMSDAPEEQLKPENDEELPDESHPDASGAPMDEHVPEGEALDLPDDLDLGPEEKPDTMVNEDDMLSDEGDEPGQDDPMDTVEDRSSSPDANENDAPASPPLETDRHDDEPQATGEQQDDAVAQPDLHAGDGHAQNDVRGPTQQGEAPAGESEDQSGGAGAQGSVGRETGSEQDEAKDAKDTEESKDNAVSSTGVRRQGTAPSEPSAAIATNPLRNLGEALKEIQRRFADIQESTNGPDQPVEKPGDAARTSEVEYLRPDDMDQDMQALGPAAGEEAARLSQLNIVDQEQNREIADVPMDVDEPVAEQPRETATDRMDLHAEPTGEAMKHDLESALTSNQVHRPDASGVPQPPSGLSGPKATDEPDEDITLAEEEELSTHTDSLLQAYLSSPEHGQETAQSLWSHYSHLTSHLSSILCEQLRLILEPTRATRLKGDYRTGKRLNMKKIIPYIASEYTKDKIWLRRTRPSEREYQVLLALDDSRSMRESRSVGLAFKTLALVAKALGKLEVGEVGIAKFGEGVEVLHGFSGQGAFNDNAGANVVEAFTFAQKATDVLKLVETSLKVLEEARERKMSASGSELWQLEIIISDGICQDHEKLRRVLRKAEERKVMIVFVVLDSLHTQTSAGAGDANSSSILSMNQVSYKTTEDGRMELQMERYLDSFPFEYYVVLRDVEALPEVLSGTLKQFFERVSEE</sequence>
<reference evidence="13 14" key="1">
    <citation type="journal article" date="2019" name="Nat. Ecol. Evol.">
        <title>Megaphylogeny resolves global patterns of mushroom evolution.</title>
        <authorList>
            <person name="Varga T."/>
            <person name="Krizsan K."/>
            <person name="Foldi C."/>
            <person name="Dima B."/>
            <person name="Sanchez-Garcia M."/>
            <person name="Sanchez-Ramirez S."/>
            <person name="Szollosi G.J."/>
            <person name="Szarkandi J.G."/>
            <person name="Papp V."/>
            <person name="Albert L."/>
            <person name="Andreopoulos W."/>
            <person name="Angelini C."/>
            <person name="Antonin V."/>
            <person name="Barry K.W."/>
            <person name="Bougher N.L."/>
            <person name="Buchanan P."/>
            <person name="Buyck B."/>
            <person name="Bense V."/>
            <person name="Catcheside P."/>
            <person name="Chovatia M."/>
            <person name="Cooper J."/>
            <person name="Damon W."/>
            <person name="Desjardin D."/>
            <person name="Finy P."/>
            <person name="Geml J."/>
            <person name="Haridas S."/>
            <person name="Hughes K."/>
            <person name="Justo A."/>
            <person name="Karasinski D."/>
            <person name="Kautmanova I."/>
            <person name="Kiss B."/>
            <person name="Kocsube S."/>
            <person name="Kotiranta H."/>
            <person name="LaButti K.M."/>
            <person name="Lechner B.E."/>
            <person name="Liimatainen K."/>
            <person name="Lipzen A."/>
            <person name="Lukacs Z."/>
            <person name="Mihaltcheva S."/>
            <person name="Morgado L.N."/>
            <person name="Niskanen T."/>
            <person name="Noordeloos M.E."/>
            <person name="Ohm R.A."/>
            <person name="Ortiz-Santana B."/>
            <person name="Ovrebo C."/>
            <person name="Racz N."/>
            <person name="Riley R."/>
            <person name="Savchenko A."/>
            <person name="Shiryaev A."/>
            <person name="Soop K."/>
            <person name="Spirin V."/>
            <person name="Szebenyi C."/>
            <person name="Tomsovsky M."/>
            <person name="Tulloss R.E."/>
            <person name="Uehling J."/>
            <person name="Grigoriev I.V."/>
            <person name="Vagvolgyi C."/>
            <person name="Papp T."/>
            <person name="Martin F.M."/>
            <person name="Miettinen O."/>
            <person name="Hibbett D.S."/>
            <person name="Nagy L.G."/>
        </authorList>
    </citation>
    <scope>NUCLEOTIDE SEQUENCE [LARGE SCALE GENOMIC DNA]</scope>
    <source>
        <strain evidence="13 14">OMC1185</strain>
    </source>
</reference>
<accession>A0A5C3N5D9</accession>
<dbReference type="Gene3D" id="3.40.50.300">
    <property type="entry name" value="P-loop containing nucleotide triphosphate hydrolases"/>
    <property type="match status" value="6"/>
</dbReference>
<dbReference type="InterPro" id="IPR036465">
    <property type="entry name" value="vWFA_dom_sf"/>
</dbReference>
<feature type="compositionally biased region" description="Polar residues" evidence="11">
    <location>
        <begin position="4535"/>
        <end position="4550"/>
    </location>
</feature>
<dbReference type="PROSITE" id="PS50234">
    <property type="entry name" value="VWFA"/>
    <property type="match status" value="1"/>
</dbReference>
<dbReference type="InterPro" id="IPR025662">
    <property type="entry name" value="Sigma_54_int_dom_ATP-bd_1"/>
</dbReference>
<dbReference type="PROSITE" id="PS00675">
    <property type="entry name" value="SIGMA54_INTERACT_1"/>
    <property type="match status" value="2"/>
</dbReference>